<name>G0NX57_CAEBE</name>
<dbReference type="InterPro" id="IPR027913">
    <property type="entry name" value="DUF4473"/>
</dbReference>
<evidence type="ECO:0000256" key="1">
    <source>
        <dbReference type="SAM" id="SignalP"/>
    </source>
</evidence>
<dbReference type="eggNOG" id="ENOG502TI56">
    <property type="taxonomic scope" value="Eukaryota"/>
</dbReference>
<keyword evidence="3" id="KW-1185">Reference proteome</keyword>
<accession>G0NX57</accession>
<dbReference type="FunCoup" id="G0NX57">
    <property type="interactions" value="1049"/>
</dbReference>
<dbReference type="AlphaFoldDB" id="G0NX57"/>
<proteinExistence type="predicted"/>
<feature type="chain" id="PRO_5003405614" evidence="1">
    <location>
        <begin position="18"/>
        <end position="109"/>
    </location>
</feature>
<dbReference type="Proteomes" id="UP000008068">
    <property type="component" value="Unassembled WGS sequence"/>
</dbReference>
<dbReference type="PANTHER" id="PTHR33272:SF10">
    <property type="entry name" value="INHIBITOR_I29 DOMAIN-CONTAINING PROTEIN"/>
    <property type="match status" value="1"/>
</dbReference>
<dbReference type="Pfam" id="PF14747">
    <property type="entry name" value="DUF4473"/>
    <property type="match status" value="1"/>
</dbReference>
<dbReference type="InParanoid" id="G0NX57"/>
<evidence type="ECO:0000313" key="2">
    <source>
        <dbReference type="EMBL" id="EGT39406.1"/>
    </source>
</evidence>
<evidence type="ECO:0000313" key="3">
    <source>
        <dbReference type="Proteomes" id="UP000008068"/>
    </source>
</evidence>
<dbReference type="EMBL" id="GL379970">
    <property type="protein sequence ID" value="EGT39406.1"/>
    <property type="molecule type" value="Genomic_DNA"/>
</dbReference>
<sequence length="109" mass="11736">MCKLFIAVAFFAVIAYAHMPTDEEAKAEITGAGVSEAAAAGIVSIADKYKSQFGQGKTDREAGKAAFQAFHSEVEKYMETQSAADQSAYKAFIEKKKTQHQGRHSTPSA</sequence>
<organism evidence="3">
    <name type="scientific">Caenorhabditis brenneri</name>
    <name type="common">Nematode worm</name>
    <dbReference type="NCBI Taxonomy" id="135651"/>
    <lineage>
        <taxon>Eukaryota</taxon>
        <taxon>Metazoa</taxon>
        <taxon>Ecdysozoa</taxon>
        <taxon>Nematoda</taxon>
        <taxon>Chromadorea</taxon>
        <taxon>Rhabditida</taxon>
        <taxon>Rhabditina</taxon>
        <taxon>Rhabditomorpha</taxon>
        <taxon>Rhabditoidea</taxon>
        <taxon>Rhabditidae</taxon>
        <taxon>Peloderinae</taxon>
        <taxon>Caenorhabditis</taxon>
    </lineage>
</organism>
<dbReference type="OMA" id="KYMETQS"/>
<gene>
    <name evidence="2" type="ORF">CAEBREN_10748</name>
</gene>
<dbReference type="HOGENOM" id="CLU_161560_1_1_1"/>
<dbReference type="PANTHER" id="PTHR33272">
    <property type="entry name" value="PROTEIN CBG22877-RELATED"/>
    <property type="match status" value="1"/>
</dbReference>
<protein>
    <submittedName>
        <fullName evidence="2">Uncharacterized protein</fullName>
    </submittedName>
</protein>
<feature type="signal peptide" evidence="1">
    <location>
        <begin position="1"/>
        <end position="17"/>
    </location>
</feature>
<dbReference type="OrthoDB" id="5841586at2759"/>
<keyword evidence="1" id="KW-0732">Signal</keyword>
<reference evidence="3" key="1">
    <citation type="submission" date="2011-07" db="EMBL/GenBank/DDBJ databases">
        <authorList>
            <consortium name="Caenorhabditis brenneri Sequencing and Analysis Consortium"/>
            <person name="Wilson R.K."/>
        </authorList>
    </citation>
    <scope>NUCLEOTIDE SEQUENCE [LARGE SCALE GENOMIC DNA]</scope>
    <source>
        <strain evidence="3">PB2801</strain>
    </source>
</reference>
<dbReference type="STRING" id="135651.G0NX57"/>